<dbReference type="Proteomes" id="UP001301797">
    <property type="component" value="Chromosome"/>
</dbReference>
<evidence type="ECO:0000313" key="2">
    <source>
        <dbReference type="Proteomes" id="UP001301797"/>
    </source>
</evidence>
<sequence length="82" mass="8808">MKTEKKLIGGRLLSVAGMKIMPVVSADISVYDSLGGNCSAKPVGLIITSGDFAFKISLEKEEGWLEDFLSQQSTRASEPQSD</sequence>
<proteinExistence type="predicted"/>
<gene>
    <name evidence="1" type="ORF">F1737_09540</name>
</gene>
<protein>
    <submittedName>
        <fullName evidence="1">Uncharacterized protein</fullName>
    </submittedName>
</protein>
<dbReference type="AlphaFoldDB" id="A0AA97FD82"/>
<reference evidence="1 2" key="1">
    <citation type="submission" date="2019-09" db="EMBL/GenBank/DDBJ databases">
        <title>The complete genome of Methanoplanus sp. FWC-SCC4.</title>
        <authorList>
            <person name="Chen S.-C."/>
            <person name="Zhou Y.-Z."/>
            <person name="Lai M.-C."/>
        </authorList>
    </citation>
    <scope>NUCLEOTIDE SEQUENCE [LARGE SCALE GENOMIC DNA]</scope>
    <source>
        <strain evidence="1 2">FWC-SCC4</strain>
    </source>
</reference>
<accession>A0AA97FD82</accession>
<evidence type="ECO:0000313" key="1">
    <source>
        <dbReference type="EMBL" id="WOF16912.1"/>
    </source>
</evidence>
<dbReference type="EMBL" id="CP043875">
    <property type="protein sequence ID" value="WOF16912.1"/>
    <property type="molecule type" value="Genomic_DNA"/>
</dbReference>
<name>A0AA97FD82_9EURY</name>
<keyword evidence="2" id="KW-1185">Reference proteome</keyword>
<dbReference type="RefSeq" id="WP_317136351.1">
    <property type="nucleotide sequence ID" value="NZ_CP043875.1"/>
</dbReference>
<dbReference type="KEGG" id="mefw:F1737_09540"/>
<organism evidence="1 2">
    <name type="scientific">Methanochimaera problematica</name>
    <dbReference type="NCBI Taxonomy" id="2609417"/>
    <lineage>
        <taxon>Archaea</taxon>
        <taxon>Methanobacteriati</taxon>
        <taxon>Methanobacteriota</taxon>
        <taxon>Stenosarchaea group</taxon>
        <taxon>Methanomicrobia</taxon>
        <taxon>Methanomicrobiales</taxon>
        <taxon>Methanomicrobiaceae</taxon>
        <taxon>Methanochimaera</taxon>
    </lineage>
</organism>
<dbReference type="GeneID" id="85230408"/>